<dbReference type="EMBL" id="DXEW01000014">
    <property type="protein sequence ID" value="HIX50178.1"/>
    <property type="molecule type" value="Genomic_DNA"/>
</dbReference>
<sequence length="443" mass="48154">MQDQFKKHKKAVNIVLWAVGVTALAAAIFFAGFFTYRLTLPGGLQSLLWFKSQIDEKYIEDISDEDFWQAAIDGVEDILDDYSRYYTREDFEAMTEENAGVRADVGLSYFSATNKIVRVAVGSPLFATGAAESGMYLTGVGDGRDSLQNTFDAASLDEALAAYGDGDSVCLRFSTVSASDTEHCTYATVTVGEYMESFVVYAAQGRAYAVLREGEGDAGEWTDIGAYTDLDERFTGSTAYIRIVRFRGDADDDFARAMRQYREDGADTLLLDLRNNGGGDVSIMQNIVAYLLRDAEEDRPVVMTAEYKDGSRQVYRAAGNDHDEYLAGSEVYAVANHNSASASEALLGAMISYGTIGYGDIFLTDTTGMGIASTYGKGIMQVSYYDLLTGDGVTLTTARCNWPNGTCIHGTGIRSQEGTRLSPAQTFADPGDAELDYIIGQIG</sequence>
<dbReference type="GO" id="GO:0030288">
    <property type="term" value="C:outer membrane-bounded periplasmic space"/>
    <property type="evidence" value="ECO:0007669"/>
    <property type="project" value="TreeGrafter"/>
</dbReference>
<dbReference type="GO" id="GO:0006508">
    <property type="term" value="P:proteolysis"/>
    <property type="evidence" value="ECO:0007669"/>
    <property type="project" value="InterPro"/>
</dbReference>
<dbReference type="Gene3D" id="3.90.226.10">
    <property type="entry name" value="2-enoyl-CoA Hydratase, Chain A, domain 1"/>
    <property type="match status" value="1"/>
</dbReference>
<evidence type="ECO:0000313" key="3">
    <source>
        <dbReference type="EMBL" id="HIX50178.1"/>
    </source>
</evidence>
<dbReference type="Proteomes" id="UP000886847">
    <property type="component" value="Unassembled WGS sequence"/>
</dbReference>
<feature type="domain" description="Tail specific protease" evidence="2">
    <location>
        <begin position="203"/>
        <end position="420"/>
    </location>
</feature>
<dbReference type="PANTHER" id="PTHR32060:SF30">
    <property type="entry name" value="CARBOXY-TERMINAL PROCESSING PROTEASE CTPA"/>
    <property type="match status" value="1"/>
</dbReference>
<dbReference type="GO" id="GO:0004175">
    <property type="term" value="F:endopeptidase activity"/>
    <property type="evidence" value="ECO:0007669"/>
    <property type="project" value="TreeGrafter"/>
</dbReference>
<dbReference type="InterPro" id="IPR029045">
    <property type="entry name" value="ClpP/crotonase-like_dom_sf"/>
</dbReference>
<reference evidence="3" key="2">
    <citation type="submission" date="2021-04" db="EMBL/GenBank/DDBJ databases">
        <authorList>
            <person name="Gilroy R."/>
        </authorList>
    </citation>
    <scope>NUCLEOTIDE SEQUENCE</scope>
    <source>
        <strain evidence="3">2189</strain>
    </source>
</reference>
<dbReference type="Gene3D" id="3.30.750.44">
    <property type="match status" value="1"/>
</dbReference>
<dbReference type="InterPro" id="IPR005151">
    <property type="entry name" value="Tail-specific_protease"/>
</dbReference>
<dbReference type="SUPFAM" id="SSF52096">
    <property type="entry name" value="ClpP/crotonase"/>
    <property type="match status" value="1"/>
</dbReference>
<dbReference type="GO" id="GO:0008236">
    <property type="term" value="F:serine-type peptidase activity"/>
    <property type="evidence" value="ECO:0007669"/>
    <property type="project" value="InterPro"/>
</dbReference>
<dbReference type="SMART" id="SM00245">
    <property type="entry name" value="TSPc"/>
    <property type="match status" value="1"/>
</dbReference>
<dbReference type="PANTHER" id="PTHR32060">
    <property type="entry name" value="TAIL-SPECIFIC PROTEASE"/>
    <property type="match status" value="1"/>
</dbReference>
<dbReference type="InterPro" id="IPR036034">
    <property type="entry name" value="PDZ_sf"/>
</dbReference>
<evidence type="ECO:0000313" key="4">
    <source>
        <dbReference type="Proteomes" id="UP000886847"/>
    </source>
</evidence>
<dbReference type="AlphaFoldDB" id="A0A9D1W0B5"/>
<name>A0A9D1W0B5_9FIRM</name>
<evidence type="ECO:0000256" key="1">
    <source>
        <dbReference type="SAM" id="Phobius"/>
    </source>
</evidence>
<keyword evidence="1" id="KW-1133">Transmembrane helix</keyword>
<organism evidence="3 4">
    <name type="scientific">Candidatus Borkfalkia faecavium</name>
    <dbReference type="NCBI Taxonomy" id="2838508"/>
    <lineage>
        <taxon>Bacteria</taxon>
        <taxon>Bacillati</taxon>
        <taxon>Bacillota</taxon>
        <taxon>Clostridia</taxon>
        <taxon>Christensenellales</taxon>
        <taxon>Christensenellaceae</taxon>
        <taxon>Candidatus Borkfalkia</taxon>
    </lineage>
</organism>
<dbReference type="GO" id="GO:0007165">
    <property type="term" value="P:signal transduction"/>
    <property type="evidence" value="ECO:0007669"/>
    <property type="project" value="TreeGrafter"/>
</dbReference>
<protein>
    <recommendedName>
        <fullName evidence="2">Tail specific protease domain-containing protein</fullName>
    </recommendedName>
</protein>
<gene>
    <name evidence="3" type="ORF">H9851_02740</name>
</gene>
<comment type="caution">
    <text evidence="3">The sequence shown here is derived from an EMBL/GenBank/DDBJ whole genome shotgun (WGS) entry which is preliminary data.</text>
</comment>
<feature type="transmembrane region" description="Helical" evidence="1">
    <location>
        <begin position="12"/>
        <end position="36"/>
    </location>
</feature>
<keyword evidence="1" id="KW-0472">Membrane</keyword>
<proteinExistence type="predicted"/>
<dbReference type="Pfam" id="PF03572">
    <property type="entry name" value="Peptidase_S41"/>
    <property type="match status" value="1"/>
</dbReference>
<accession>A0A9D1W0B5</accession>
<reference evidence="3" key="1">
    <citation type="journal article" date="2021" name="PeerJ">
        <title>Extensive microbial diversity within the chicken gut microbiome revealed by metagenomics and culture.</title>
        <authorList>
            <person name="Gilroy R."/>
            <person name="Ravi A."/>
            <person name="Getino M."/>
            <person name="Pursley I."/>
            <person name="Horton D.L."/>
            <person name="Alikhan N.F."/>
            <person name="Baker D."/>
            <person name="Gharbi K."/>
            <person name="Hall N."/>
            <person name="Watson M."/>
            <person name="Adriaenssens E.M."/>
            <person name="Foster-Nyarko E."/>
            <person name="Jarju S."/>
            <person name="Secka A."/>
            <person name="Antonio M."/>
            <person name="Oren A."/>
            <person name="Chaudhuri R.R."/>
            <person name="La Ragione R."/>
            <person name="Hildebrand F."/>
            <person name="Pallen M.J."/>
        </authorList>
    </citation>
    <scope>NUCLEOTIDE SEQUENCE</scope>
    <source>
        <strain evidence="3">2189</strain>
    </source>
</reference>
<keyword evidence="1" id="KW-0812">Transmembrane</keyword>
<dbReference type="Gene3D" id="2.30.42.10">
    <property type="match status" value="1"/>
</dbReference>
<evidence type="ECO:0000259" key="2">
    <source>
        <dbReference type="SMART" id="SM00245"/>
    </source>
</evidence>